<feature type="compositionally biased region" description="Basic and acidic residues" evidence="1">
    <location>
        <begin position="237"/>
        <end position="246"/>
    </location>
</feature>
<evidence type="ECO:0000313" key="2">
    <source>
        <dbReference type="EMBL" id="QCE03472.1"/>
    </source>
</evidence>
<protein>
    <submittedName>
        <fullName evidence="2">Uncharacterized protein</fullName>
    </submittedName>
</protein>
<sequence>MMVAATIGLVWGHEGCGRNLAEPRLARTAWRNLDCCQATHQSTACLEMTLRVVFFGVRWWFFCANWVSWQGFLHLKRGLKIVAVATNYEWRLAAGLGPPGSDGVVRLCLALGAWRCEMPPGDAVKLVVVVISGLEGLSSLTFAFGLDGLSPIRVCDVLGGGTHDGHGTGLGPPGSDGVVRLCLALGAWRCEMPPGDAVKLVVVVISGLEGLSSLTFAFGLDGLSPIRVCDVLGGGTHDGHGTDSKPYKSRPSDSISPKRKLPSLVFGPGSRYSARRPWMGLSDLVSRSNERHSPKRGREETWIVLSTKSRPGEEFGGFKRTRDGKYMHVVVVSRLDGLSPIGVWMCLNDSKPYKSRPSDSISPKRKLPSLVFGPGSRYSARRPWMGLSDLVSRSNERHSPKRGREETWIVLSTKSRPGEEFGGFKRTRVSIRRDGLA</sequence>
<keyword evidence="3" id="KW-1185">Reference proteome</keyword>
<proteinExistence type="predicted"/>
<gene>
    <name evidence="2" type="ORF">DEO72_LG8g1496</name>
</gene>
<evidence type="ECO:0000256" key="1">
    <source>
        <dbReference type="SAM" id="MobiDB-lite"/>
    </source>
</evidence>
<dbReference type="AlphaFoldDB" id="A0A4D6MS83"/>
<reference evidence="2 3" key="1">
    <citation type="submission" date="2019-04" db="EMBL/GenBank/DDBJ databases">
        <title>An improved genome assembly and genetic linkage map for asparagus bean, Vigna unguiculata ssp. sesquipedialis.</title>
        <authorList>
            <person name="Xia Q."/>
            <person name="Zhang R."/>
            <person name="Dong Y."/>
        </authorList>
    </citation>
    <scope>NUCLEOTIDE SEQUENCE [LARGE SCALE GENOMIC DNA]</scope>
    <source>
        <tissue evidence="2">Leaf</tissue>
    </source>
</reference>
<evidence type="ECO:0000313" key="3">
    <source>
        <dbReference type="Proteomes" id="UP000501690"/>
    </source>
</evidence>
<accession>A0A4D6MS83</accession>
<feature type="region of interest" description="Disordered" evidence="1">
    <location>
        <begin position="237"/>
        <end position="260"/>
    </location>
</feature>
<organism evidence="2 3">
    <name type="scientific">Vigna unguiculata</name>
    <name type="common">Cowpea</name>
    <dbReference type="NCBI Taxonomy" id="3917"/>
    <lineage>
        <taxon>Eukaryota</taxon>
        <taxon>Viridiplantae</taxon>
        <taxon>Streptophyta</taxon>
        <taxon>Embryophyta</taxon>
        <taxon>Tracheophyta</taxon>
        <taxon>Spermatophyta</taxon>
        <taxon>Magnoliopsida</taxon>
        <taxon>eudicotyledons</taxon>
        <taxon>Gunneridae</taxon>
        <taxon>Pentapetalae</taxon>
        <taxon>rosids</taxon>
        <taxon>fabids</taxon>
        <taxon>Fabales</taxon>
        <taxon>Fabaceae</taxon>
        <taxon>Papilionoideae</taxon>
        <taxon>50 kb inversion clade</taxon>
        <taxon>NPAAA clade</taxon>
        <taxon>indigoferoid/millettioid clade</taxon>
        <taxon>Phaseoleae</taxon>
        <taxon>Vigna</taxon>
    </lineage>
</organism>
<dbReference type="EMBL" id="CP039352">
    <property type="protein sequence ID" value="QCE03472.1"/>
    <property type="molecule type" value="Genomic_DNA"/>
</dbReference>
<dbReference type="Proteomes" id="UP000501690">
    <property type="component" value="Linkage Group LG8"/>
</dbReference>
<name>A0A4D6MS83_VIGUN</name>